<keyword evidence="6" id="KW-0482">Metalloprotease</keyword>
<protein>
    <recommendedName>
        <fullName evidence="7">Peptidase M14 domain-containing protein</fullName>
    </recommendedName>
</protein>
<organism evidence="8">
    <name type="scientific">marine metagenome</name>
    <dbReference type="NCBI Taxonomy" id="408172"/>
    <lineage>
        <taxon>unclassified sequences</taxon>
        <taxon>metagenomes</taxon>
        <taxon>ecological metagenomes</taxon>
    </lineage>
</organism>
<feature type="non-terminal residue" evidence="8">
    <location>
        <position position="328"/>
    </location>
</feature>
<evidence type="ECO:0000256" key="4">
    <source>
        <dbReference type="ARBA" id="ARBA00022801"/>
    </source>
</evidence>
<dbReference type="Pfam" id="PF00246">
    <property type="entry name" value="Peptidase_M14"/>
    <property type="match status" value="1"/>
</dbReference>
<keyword evidence="5" id="KW-0862">Zinc</keyword>
<dbReference type="GO" id="GO:0005615">
    <property type="term" value="C:extracellular space"/>
    <property type="evidence" value="ECO:0007669"/>
    <property type="project" value="TreeGrafter"/>
</dbReference>
<dbReference type="GO" id="GO:0004181">
    <property type="term" value="F:metallocarboxypeptidase activity"/>
    <property type="evidence" value="ECO:0007669"/>
    <property type="project" value="InterPro"/>
</dbReference>
<evidence type="ECO:0000256" key="3">
    <source>
        <dbReference type="ARBA" id="ARBA00022670"/>
    </source>
</evidence>
<evidence type="ECO:0000256" key="6">
    <source>
        <dbReference type="ARBA" id="ARBA00023049"/>
    </source>
</evidence>
<dbReference type="GO" id="GO:0006508">
    <property type="term" value="P:proteolysis"/>
    <property type="evidence" value="ECO:0007669"/>
    <property type="project" value="UniProtKB-KW"/>
</dbReference>
<dbReference type="CDD" id="cd06238">
    <property type="entry name" value="M14-like"/>
    <property type="match status" value="1"/>
</dbReference>
<evidence type="ECO:0000259" key="7">
    <source>
        <dbReference type="PROSITE" id="PS52035"/>
    </source>
</evidence>
<dbReference type="PROSITE" id="PS52035">
    <property type="entry name" value="PEPTIDASE_M14"/>
    <property type="match status" value="1"/>
</dbReference>
<dbReference type="PANTHER" id="PTHR11705:SF143">
    <property type="entry name" value="SLL0236 PROTEIN"/>
    <property type="match status" value="1"/>
</dbReference>
<reference evidence="8" key="1">
    <citation type="submission" date="2018-05" db="EMBL/GenBank/DDBJ databases">
        <authorList>
            <person name="Lanie J.A."/>
            <person name="Ng W.-L."/>
            <person name="Kazmierczak K.M."/>
            <person name="Andrzejewski T.M."/>
            <person name="Davidsen T.M."/>
            <person name="Wayne K.J."/>
            <person name="Tettelin H."/>
            <person name="Glass J.I."/>
            <person name="Rusch D."/>
            <person name="Podicherti R."/>
            <person name="Tsui H.-C.T."/>
            <person name="Winkler M.E."/>
        </authorList>
    </citation>
    <scope>NUCLEOTIDE SEQUENCE</scope>
</reference>
<dbReference type="Gene3D" id="3.40.630.10">
    <property type="entry name" value="Zn peptidases"/>
    <property type="match status" value="1"/>
</dbReference>
<evidence type="ECO:0000256" key="2">
    <source>
        <dbReference type="ARBA" id="ARBA00005988"/>
    </source>
</evidence>
<dbReference type="InterPro" id="IPR000834">
    <property type="entry name" value="Peptidase_M14"/>
</dbReference>
<dbReference type="GO" id="GO:0008270">
    <property type="term" value="F:zinc ion binding"/>
    <property type="evidence" value="ECO:0007669"/>
    <property type="project" value="InterPro"/>
</dbReference>
<comment type="similarity">
    <text evidence="2">Belongs to the peptidase M14 family.</text>
</comment>
<evidence type="ECO:0000256" key="1">
    <source>
        <dbReference type="ARBA" id="ARBA00001947"/>
    </source>
</evidence>
<gene>
    <name evidence="8" type="ORF">METZ01_LOCUS141380</name>
</gene>
<sequence length="328" mass="38094">MRKALILIIAINKILISGELKSPAEFLGYELGDYFTAHHQVVAYYEHVAKENSNVKTIFYGETYERRPLMTAVISSDLNMSMLEELRIDNLKRSGMLNGKPKNKEVGIVWLSYNVHGNEANSTEAAMKTLYALANKNNKTTQQWLENTIVILDPCINPDGRDRYANWFRMIGNRWPDADPNSRDHMEPWPGGRTNHYYFDLNRDWAWQTQIESVARIKLYNQWLPHVHVDFHEQGINAEYYFAPAAEPFHEYITDWQREFQTMIGKNHAKYFDKNNWLYFTKEVFDLLYPSYGDTYPTYSGAIGMTYEQAGHSRGGLAVETDDGDTLT</sequence>
<proteinExistence type="inferred from homology"/>
<name>A0A381ZGX8_9ZZZZ</name>
<keyword evidence="3" id="KW-0645">Protease</keyword>
<dbReference type="PANTHER" id="PTHR11705">
    <property type="entry name" value="PROTEASE FAMILY M14 CARBOXYPEPTIDASE A,B"/>
    <property type="match status" value="1"/>
</dbReference>
<evidence type="ECO:0000256" key="5">
    <source>
        <dbReference type="ARBA" id="ARBA00022833"/>
    </source>
</evidence>
<evidence type="ECO:0000313" key="8">
    <source>
        <dbReference type="EMBL" id="SVA88526.1"/>
    </source>
</evidence>
<dbReference type="EMBL" id="UINC01021291">
    <property type="protein sequence ID" value="SVA88526.1"/>
    <property type="molecule type" value="Genomic_DNA"/>
</dbReference>
<feature type="domain" description="Peptidase M14" evidence="7">
    <location>
        <begin position="33"/>
        <end position="328"/>
    </location>
</feature>
<keyword evidence="4" id="KW-0378">Hydrolase</keyword>
<accession>A0A381ZGX8</accession>
<dbReference type="SUPFAM" id="SSF53187">
    <property type="entry name" value="Zn-dependent exopeptidases"/>
    <property type="match status" value="1"/>
</dbReference>
<dbReference type="AlphaFoldDB" id="A0A381ZGX8"/>
<comment type="cofactor">
    <cofactor evidence="1">
        <name>Zn(2+)</name>
        <dbReference type="ChEBI" id="CHEBI:29105"/>
    </cofactor>
</comment>